<dbReference type="InterPro" id="IPR025699">
    <property type="entry name" value="ABC2_memb-like"/>
</dbReference>
<dbReference type="AlphaFoldDB" id="A0A6P1TU29"/>
<dbReference type="KEGG" id="anr:Ana3638_21260"/>
<gene>
    <name evidence="2" type="ORF">Ana3638_21260</name>
</gene>
<accession>A0A6P1TU29</accession>
<organism evidence="2 3">
    <name type="scientific">Anaerocolumna sedimenticola</name>
    <dbReference type="NCBI Taxonomy" id="2696063"/>
    <lineage>
        <taxon>Bacteria</taxon>
        <taxon>Bacillati</taxon>
        <taxon>Bacillota</taxon>
        <taxon>Clostridia</taxon>
        <taxon>Lachnospirales</taxon>
        <taxon>Lachnospiraceae</taxon>
        <taxon>Anaerocolumna</taxon>
    </lineage>
</organism>
<protein>
    <submittedName>
        <fullName evidence="2">Uncharacterized protein</fullName>
    </submittedName>
</protein>
<keyword evidence="1" id="KW-0812">Transmembrane</keyword>
<feature type="transmembrane region" description="Helical" evidence="1">
    <location>
        <begin position="127"/>
        <end position="154"/>
    </location>
</feature>
<feature type="transmembrane region" description="Helical" evidence="1">
    <location>
        <begin position="96"/>
        <end position="115"/>
    </location>
</feature>
<feature type="transmembrane region" description="Helical" evidence="1">
    <location>
        <begin position="32"/>
        <end position="55"/>
    </location>
</feature>
<keyword evidence="1" id="KW-1133">Transmembrane helix</keyword>
<evidence type="ECO:0000256" key="1">
    <source>
        <dbReference type="SAM" id="Phobius"/>
    </source>
</evidence>
<dbReference type="EMBL" id="CP048000">
    <property type="protein sequence ID" value="QHQ62998.1"/>
    <property type="molecule type" value="Genomic_DNA"/>
</dbReference>
<proteinExistence type="predicted"/>
<keyword evidence="1" id="KW-0472">Membrane</keyword>
<evidence type="ECO:0000313" key="2">
    <source>
        <dbReference type="EMBL" id="QHQ62998.1"/>
    </source>
</evidence>
<keyword evidence="3" id="KW-1185">Reference proteome</keyword>
<name>A0A6P1TU29_9FIRM</name>
<dbReference type="Proteomes" id="UP000464314">
    <property type="component" value="Chromosome"/>
</dbReference>
<sequence length="169" mass="18805">MILSTLIITSFRVDKYVTVLPLKKNTVIMSKYLLLILLTIIGSLLGIILSLPYLFIESGKFAIVEQVVLMGISISICSGTFLIIVNCLIEESSEKLELYTIVAYMISVVVVMGGYKIVSSILKVKGVLGWGIFCIIILALSICAEQILSGYYFYTSQRLWEKDENKATD</sequence>
<reference evidence="2 3" key="1">
    <citation type="submission" date="2020-01" db="EMBL/GenBank/DDBJ databases">
        <title>Genome analysis of Anaerocolumna sp. CBA3638.</title>
        <authorList>
            <person name="Kim J."/>
            <person name="Roh S.W."/>
        </authorList>
    </citation>
    <scope>NUCLEOTIDE SEQUENCE [LARGE SCALE GENOMIC DNA]</scope>
    <source>
        <strain evidence="2 3">CBA3638</strain>
    </source>
</reference>
<feature type="transmembrane region" description="Helical" evidence="1">
    <location>
        <begin position="67"/>
        <end position="89"/>
    </location>
</feature>
<dbReference type="Pfam" id="PF13346">
    <property type="entry name" value="ABC2_membrane_5"/>
    <property type="match status" value="1"/>
</dbReference>
<evidence type="ECO:0000313" key="3">
    <source>
        <dbReference type="Proteomes" id="UP000464314"/>
    </source>
</evidence>